<dbReference type="Gene3D" id="3.90.1150.10">
    <property type="entry name" value="Aspartate Aminotransferase, domain 1"/>
    <property type="match status" value="1"/>
</dbReference>
<proteinExistence type="inferred from homology"/>
<evidence type="ECO:0000256" key="3">
    <source>
        <dbReference type="ARBA" id="ARBA00022576"/>
    </source>
</evidence>
<dbReference type="InterPro" id="IPR015421">
    <property type="entry name" value="PyrdxlP-dep_Trfase_major"/>
</dbReference>
<dbReference type="InterPro" id="IPR015422">
    <property type="entry name" value="PyrdxlP-dep_Trfase_small"/>
</dbReference>
<dbReference type="GO" id="GO:0009450">
    <property type="term" value="P:gamma-aminobutyric acid catabolic process"/>
    <property type="evidence" value="ECO:0007669"/>
    <property type="project" value="TreeGrafter"/>
</dbReference>
<dbReference type="OrthoDB" id="10260828at2759"/>
<dbReference type="GO" id="GO:0005739">
    <property type="term" value="C:mitochondrion"/>
    <property type="evidence" value="ECO:0007669"/>
    <property type="project" value="TreeGrafter"/>
</dbReference>
<keyword evidence="7" id="KW-1185">Reference proteome</keyword>
<evidence type="ECO:0000313" key="7">
    <source>
        <dbReference type="Proteomes" id="UP000737391"/>
    </source>
</evidence>
<dbReference type="InterPro" id="IPR005814">
    <property type="entry name" value="Aminotrans_3"/>
</dbReference>
<organism evidence="6 7">
    <name type="scientific">Fusarium agapanthi</name>
    <dbReference type="NCBI Taxonomy" id="1803897"/>
    <lineage>
        <taxon>Eukaryota</taxon>
        <taxon>Fungi</taxon>
        <taxon>Dikarya</taxon>
        <taxon>Ascomycota</taxon>
        <taxon>Pezizomycotina</taxon>
        <taxon>Sordariomycetes</taxon>
        <taxon>Hypocreomycetidae</taxon>
        <taxon>Hypocreales</taxon>
        <taxon>Nectriaceae</taxon>
        <taxon>Fusarium</taxon>
        <taxon>Fusarium fujikuroi species complex</taxon>
    </lineage>
</organism>
<evidence type="ECO:0000313" key="6">
    <source>
        <dbReference type="EMBL" id="KAF4493887.1"/>
    </source>
</evidence>
<evidence type="ECO:0000256" key="1">
    <source>
        <dbReference type="ARBA" id="ARBA00001933"/>
    </source>
</evidence>
<dbReference type="Gene3D" id="3.40.640.10">
    <property type="entry name" value="Type I PLP-dependent aspartate aminotransferase-like (Major domain)"/>
    <property type="match status" value="1"/>
</dbReference>
<protein>
    <submittedName>
        <fullName evidence="6">4-aminobutyrate aminotransferase</fullName>
    </submittedName>
</protein>
<accession>A0A9P5B1D3</accession>
<dbReference type="InterPro" id="IPR015424">
    <property type="entry name" value="PyrdxlP-dep_Trfase"/>
</dbReference>
<evidence type="ECO:0000256" key="5">
    <source>
        <dbReference type="ARBA" id="ARBA00022898"/>
    </source>
</evidence>
<name>A0A9P5B1D3_9HYPO</name>
<dbReference type="AlphaFoldDB" id="A0A9P5B1D3"/>
<keyword evidence="5" id="KW-0663">Pyridoxal phosphate</keyword>
<dbReference type="PANTHER" id="PTHR43206:SF1">
    <property type="entry name" value="4-AMINOBUTYRATE AMINOTRANSFERASE, MITOCHONDRIAL"/>
    <property type="match status" value="1"/>
</dbReference>
<comment type="similarity">
    <text evidence="2">Belongs to the class-III pyridoxal-phosphate-dependent aminotransferase family.</text>
</comment>
<dbReference type="PANTHER" id="PTHR43206">
    <property type="entry name" value="AMINOTRANSFERASE"/>
    <property type="match status" value="1"/>
</dbReference>
<evidence type="ECO:0000256" key="4">
    <source>
        <dbReference type="ARBA" id="ARBA00022679"/>
    </source>
</evidence>
<comment type="cofactor">
    <cofactor evidence="1">
        <name>pyridoxal 5'-phosphate</name>
        <dbReference type="ChEBI" id="CHEBI:597326"/>
    </cofactor>
</comment>
<gene>
    <name evidence="6" type="ORF">FAGAP_9990</name>
</gene>
<dbReference type="Proteomes" id="UP000737391">
    <property type="component" value="Unassembled WGS sequence"/>
</dbReference>
<dbReference type="SUPFAM" id="SSF53383">
    <property type="entry name" value="PLP-dependent transferases"/>
    <property type="match status" value="1"/>
</dbReference>
<keyword evidence="3 6" id="KW-0032">Aminotransferase</keyword>
<dbReference type="GO" id="GO:0030170">
    <property type="term" value="F:pyridoxal phosphate binding"/>
    <property type="evidence" value="ECO:0007669"/>
    <property type="project" value="InterPro"/>
</dbReference>
<reference evidence="6" key="1">
    <citation type="submission" date="2020-01" db="EMBL/GenBank/DDBJ databases">
        <title>Identification and distribution of gene clusters putatively required for synthesis of sphingolipid metabolism inhibitors in phylogenetically diverse species of the filamentous fungus Fusarium.</title>
        <authorList>
            <person name="Kim H.-S."/>
            <person name="Busman M."/>
            <person name="Brown D.W."/>
            <person name="Divon H."/>
            <person name="Uhlig S."/>
            <person name="Proctor R.H."/>
        </authorList>
    </citation>
    <scope>NUCLEOTIDE SEQUENCE</scope>
    <source>
        <strain evidence="6">NRRL 31653</strain>
    </source>
</reference>
<comment type="caution">
    <text evidence="6">The sequence shown here is derived from an EMBL/GenBank/DDBJ whole genome shotgun (WGS) entry which is preliminary data.</text>
</comment>
<sequence>MVFIVNEVQTGVGFTGKFWAYKHWDLPSPPDIITFSKKFQAAGYYFSNPELRPEVAFLLFNTWLGDPCRSVLANGIVEEIESRNLVRQAAEVGTYTREKLAELAATKPKEFGNVRGSGTIIAWDLESTEARNNGIAALRRRGVIVGSSGDRSIRLRPMLIFKKKHADILVNALKEVTGA</sequence>
<dbReference type="EMBL" id="LUFC02000838">
    <property type="protein sequence ID" value="KAF4493887.1"/>
    <property type="molecule type" value="Genomic_DNA"/>
</dbReference>
<dbReference type="GO" id="GO:0008483">
    <property type="term" value="F:transaminase activity"/>
    <property type="evidence" value="ECO:0007669"/>
    <property type="project" value="UniProtKB-KW"/>
</dbReference>
<dbReference type="Pfam" id="PF00202">
    <property type="entry name" value="Aminotran_3"/>
    <property type="match status" value="1"/>
</dbReference>
<evidence type="ECO:0000256" key="2">
    <source>
        <dbReference type="ARBA" id="ARBA00008954"/>
    </source>
</evidence>
<keyword evidence="4" id="KW-0808">Transferase</keyword>